<keyword evidence="3" id="KW-1185">Reference proteome</keyword>
<keyword evidence="1" id="KW-0472">Membrane</keyword>
<protein>
    <submittedName>
        <fullName evidence="2">Uncharacterized protein</fullName>
    </submittedName>
</protein>
<proteinExistence type="predicted"/>
<dbReference type="AlphaFoldDB" id="A0A3N0DRR0"/>
<evidence type="ECO:0000256" key="1">
    <source>
        <dbReference type="SAM" id="Phobius"/>
    </source>
</evidence>
<organism evidence="2 3">
    <name type="scientific">Nocardioides marmorisolisilvae</name>
    <dbReference type="NCBI Taxonomy" id="1542737"/>
    <lineage>
        <taxon>Bacteria</taxon>
        <taxon>Bacillati</taxon>
        <taxon>Actinomycetota</taxon>
        <taxon>Actinomycetes</taxon>
        <taxon>Propionibacteriales</taxon>
        <taxon>Nocardioidaceae</taxon>
        <taxon>Nocardioides</taxon>
    </lineage>
</organism>
<keyword evidence="1" id="KW-0812">Transmembrane</keyword>
<evidence type="ECO:0000313" key="2">
    <source>
        <dbReference type="EMBL" id="RNL78324.1"/>
    </source>
</evidence>
<dbReference type="RefSeq" id="WP_123232823.1">
    <property type="nucleotide sequence ID" value="NZ_RJSG01000002.1"/>
</dbReference>
<accession>A0A3N0DRR0</accession>
<evidence type="ECO:0000313" key="3">
    <source>
        <dbReference type="Proteomes" id="UP000277094"/>
    </source>
</evidence>
<gene>
    <name evidence="2" type="ORF">EFL95_04240</name>
</gene>
<feature type="transmembrane region" description="Helical" evidence="1">
    <location>
        <begin position="44"/>
        <end position="63"/>
    </location>
</feature>
<dbReference type="Proteomes" id="UP000277094">
    <property type="component" value="Unassembled WGS sequence"/>
</dbReference>
<comment type="caution">
    <text evidence="2">The sequence shown here is derived from an EMBL/GenBank/DDBJ whole genome shotgun (WGS) entry which is preliminary data.</text>
</comment>
<keyword evidence="1" id="KW-1133">Transmembrane helix</keyword>
<dbReference type="EMBL" id="RJSG01000002">
    <property type="protein sequence ID" value="RNL78324.1"/>
    <property type="molecule type" value="Genomic_DNA"/>
</dbReference>
<name>A0A3N0DRR0_9ACTN</name>
<reference evidence="2 3" key="1">
    <citation type="submission" date="2018-11" db="EMBL/GenBank/DDBJ databases">
        <authorList>
            <person name="Li F."/>
        </authorList>
    </citation>
    <scope>NUCLEOTIDE SEQUENCE [LARGE SCALE GENOMIC DNA]</scope>
    <source>
        <strain evidence="2 3">KIS18-7</strain>
    </source>
</reference>
<feature type="transmembrane region" description="Helical" evidence="1">
    <location>
        <begin position="20"/>
        <end position="38"/>
    </location>
</feature>
<sequence length="73" mass="8182">MAEMQGRWLAWGERTRLHQAVAVADVVLILGFAVLLVASSSQPLTWIGCVVVCSVVLVDYWLTWKRLGELGRR</sequence>